<reference evidence="2" key="1">
    <citation type="journal article" date="2019" name="bioRxiv">
        <title>The Genome of the Zebra Mussel, Dreissena polymorpha: A Resource for Invasive Species Research.</title>
        <authorList>
            <person name="McCartney M.A."/>
            <person name="Auch B."/>
            <person name="Kono T."/>
            <person name="Mallez S."/>
            <person name="Zhang Y."/>
            <person name="Obille A."/>
            <person name="Becker A."/>
            <person name="Abrahante J.E."/>
            <person name="Garbe J."/>
            <person name="Badalamenti J.P."/>
            <person name="Herman A."/>
            <person name="Mangelson H."/>
            <person name="Liachko I."/>
            <person name="Sullivan S."/>
            <person name="Sone E.D."/>
            <person name="Koren S."/>
            <person name="Silverstein K.A.T."/>
            <person name="Beckman K.B."/>
            <person name="Gohl D.M."/>
        </authorList>
    </citation>
    <scope>NUCLEOTIDE SEQUENCE</scope>
    <source>
        <strain evidence="2">Duluth1</strain>
        <tissue evidence="2">Whole animal</tissue>
    </source>
</reference>
<keyword evidence="3" id="KW-1185">Reference proteome</keyword>
<evidence type="ECO:0000256" key="1">
    <source>
        <dbReference type="SAM" id="MobiDB-lite"/>
    </source>
</evidence>
<dbReference type="AlphaFoldDB" id="A0A9D4BUF8"/>
<accession>A0A9D4BUF8</accession>
<proteinExistence type="predicted"/>
<gene>
    <name evidence="2" type="ORF">DPMN_069541</name>
</gene>
<protein>
    <submittedName>
        <fullName evidence="2">Uncharacterized protein</fullName>
    </submittedName>
</protein>
<sequence length="130" mass="15137">MKIDRAHRIGPYQHRKNRPIVATFNYFGDKQTVKSAACYKLKNSNFRDQLPKQIQDRRKKLLPYFIEAKRNGKQANLSYDALYIDRVKYNQDRPPPGPVPELSPRGRGEYGGQRPNSTGSHNEHEQLTVR</sequence>
<evidence type="ECO:0000313" key="3">
    <source>
        <dbReference type="Proteomes" id="UP000828390"/>
    </source>
</evidence>
<feature type="region of interest" description="Disordered" evidence="1">
    <location>
        <begin position="88"/>
        <end position="130"/>
    </location>
</feature>
<organism evidence="2 3">
    <name type="scientific">Dreissena polymorpha</name>
    <name type="common">Zebra mussel</name>
    <name type="synonym">Mytilus polymorpha</name>
    <dbReference type="NCBI Taxonomy" id="45954"/>
    <lineage>
        <taxon>Eukaryota</taxon>
        <taxon>Metazoa</taxon>
        <taxon>Spiralia</taxon>
        <taxon>Lophotrochozoa</taxon>
        <taxon>Mollusca</taxon>
        <taxon>Bivalvia</taxon>
        <taxon>Autobranchia</taxon>
        <taxon>Heteroconchia</taxon>
        <taxon>Euheterodonta</taxon>
        <taxon>Imparidentia</taxon>
        <taxon>Neoheterodontei</taxon>
        <taxon>Myida</taxon>
        <taxon>Dreissenoidea</taxon>
        <taxon>Dreissenidae</taxon>
        <taxon>Dreissena</taxon>
    </lineage>
</organism>
<evidence type="ECO:0000313" key="2">
    <source>
        <dbReference type="EMBL" id="KAH3710075.1"/>
    </source>
</evidence>
<comment type="caution">
    <text evidence="2">The sequence shown here is derived from an EMBL/GenBank/DDBJ whole genome shotgun (WGS) entry which is preliminary data.</text>
</comment>
<dbReference type="EMBL" id="JAIWYP010000014">
    <property type="protein sequence ID" value="KAH3710075.1"/>
    <property type="molecule type" value="Genomic_DNA"/>
</dbReference>
<reference evidence="2" key="2">
    <citation type="submission" date="2020-11" db="EMBL/GenBank/DDBJ databases">
        <authorList>
            <person name="McCartney M.A."/>
            <person name="Auch B."/>
            <person name="Kono T."/>
            <person name="Mallez S."/>
            <person name="Becker A."/>
            <person name="Gohl D.M."/>
            <person name="Silverstein K.A.T."/>
            <person name="Koren S."/>
            <person name="Bechman K.B."/>
            <person name="Herman A."/>
            <person name="Abrahante J.E."/>
            <person name="Garbe J."/>
        </authorList>
    </citation>
    <scope>NUCLEOTIDE SEQUENCE</scope>
    <source>
        <strain evidence="2">Duluth1</strain>
        <tissue evidence="2">Whole animal</tissue>
    </source>
</reference>
<name>A0A9D4BUF8_DREPO</name>
<dbReference type="Proteomes" id="UP000828390">
    <property type="component" value="Unassembled WGS sequence"/>
</dbReference>
<feature type="compositionally biased region" description="Basic and acidic residues" evidence="1">
    <location>
        <begin position="121"/>
        <end position="130"/>
    </location>
</feature>